<reference evidence="2 3" key="1">
    <citation type="submission" date="2019-03" db="EMBL/GenBank/DDBJ databases">
        <title>Genomic Encyclopedia of Archaeal and Bacterial Type Strains, Phase II (KMG-II): from individual species to whole genera.</title>
        <authorList>
            <person name="Goeker M."/>
        </authorList>
    </citation>
    <scope>NUCLEOTIDE SEQUENCE [LARGE SCALE GENOMIC DNA]</scope>
    <source>
        <strain evidence="2 3">ATCC 25309</strain>
    </source>
</reference>
<proteinExistence type="predicted"/>
<keyword evidence="3" id="KW-1185">Reference proteome</keyword>
<evidence type="ECO:0008006" key="4">
    <source>
        <dbReference type="Google" id="ProtNLM"/>
    </source>
</evidence>
<sequence>MQQVMGRDEPEQSLRVAGAWRVEDLPAFLQDPMLKDATPDQRLLLLNDVLRQAGEEYARRPGFSREQFLEYQSVAKAARERVQEMKTWGETAAGVGGVVADALRGTARGLIATATDTTLLEPDAFLRMDEPLEFRIPLGNVAEQAGHWGNKAGDRAERLLSGDADKDLNEGLAELQRDLETANLPLGDRAALDAWVDNYARRLSAAQASWYEAVQGTEEKFTHKGKEEVMDQAWLQTYSKANGLNAPHNAALLARYLTTQDPQVLKQLTESLKKTPRRAAIERDQQESLDKSQVVNFLTNHMDGGDYAQVMAEAGNPLEIASNLVPLFRGARIASQAGKSALKVAGSAVGSVAADIALESVNLAVENPDAALADYLSNGRDVVAAALGLHGVGMVAGKTGQVMDRTAQDLWGTEGKPSPMDTPAGQPAAGTEKMPSEIHPQAVMEGDGLPGEFSADGQAPGSSRLPGLEPAPTIPGPTLSEGNLSPELRRQMAEKVRSQANQARPGLAGDDVIIVDSVDELLGTDLAREHPFTSEDIAEMMSAEGLYDKKAARASSSPATSGLWQEKPWKRRCPVCCCTSTWATMAWKAC</sequence>
<accession>A0A4R7RJ83</accession>
<evidence type="ECO:0000313" key="2">
    <source>
        <dbReference type="EMBL" id="TDU62101.1"/>
    </source>
</evidence>
<dbReference type="EMBL" id="SOCA01000024">
    <property type="protein sequence ID" value="TDU62101.1"/>
    <property type="molecule type" value="Genomic_DNA"/>
</dbReference>
<comment type="caution">
    <text evidence="2">The sequence shown here is derived from an EMBL/GenBank/DDBJ whole genome shotgun (WGS) entry which is preliminary data.</text>
</comment>
<dbReference type="Proteomes" id="UP000295662">
    <property type="component" value="Unassembled WGS sequence"/>
</dbReference>
<evidence type="ECO:0000313" key="3">
    <source>
        <dbReference type="Proteomes" id="UP000295662"/>
    </source>
</evidence>
<organism evidence="2 3">
    <name type="scientific">Prosthecobacter fusiformis</name>
    <dbReference type="NCBI Taxonomy" id="48464"/>
    <lineage>
        <taxon>Bacteria</taxon>
        <taxon>Pseudomonadati</taxon>
        <taxon>Verrucomicrobiota</taxon>
        <taxon>Verrucomicrobiia</taxon>
        <taxon>Verrucomicrobiales</taxon>
        <taxon>Verrucomicrobiaceae</taxon>
        <taxon>Prosthecobacter</taxon>
    </lineage>
</organism>
<evidence type="ECO:0000256" key="1">
    <source>
        <dbReference type="SAM" id="MobiDB-lite"/>
    </source>
</evidence>
<name>A0A4R7RJ83_9BACT</name>
<feature type="region of interest" description="Disordered" evidence="1">
    <location>
        <begin position="410"/>
        <end position="484"/>
    </location>
</feature>
<dbReference type="AlphaFoldDB" id="A0A4R7RJ83"/>
<protein>
    <recommendedName>
        <fullName evidence="4">Large polyvalent protein associated domain-containing protein</fullName>
    </recommendedName>
</protein>
<gene>
    <name evidence="2" type="ORF">EI77_04739</name>
</gene>
<dbReference type="RefSeq" id="WP_133797668.1">
    <property type="nucleotide sequence ID" value="NZ_SOCA01000024.1"/>
</dbReference>